<dbReference type="GO" id="GO:0000049">
    <property type="term" value="F:tRNA binding"/>
    <property type="evidence" value="ECO:0007669"/>
    <property type="project" value="InterPro"/>
</dbReference>
<evidence type="ECO:0000256" key="13">
    <source>
        <dbReference type="HAMAP-Rule" id="MF_02002"/>
    </source>
</evidence>
<evidence type="ECO:0000256" key="8">
    <source>
        <dbReference type="ARBA" id="ARBA00022840"/>
    </source>
</evidence>
<dbReference type="FunFam" id="1.10.730.20:FF:000001">
    <property type="entry name" value="Isoleucine--tRNA ligase"/>
    <property type="match status" value="1"/>
</dbReference>
<feature type="binding site" evidence="13">
    <location>
        <position position="907"/>
    </location>
    <ligand>
        <name>Zn(2+)</name>
        <dbReference type="ChEBI" id="CHEBI:29105"/>
    </ligand>
</feature>
<dbReference type="Proteomes" id="UP000069912">
    <property type="component" value="Chromosome"/>
</dbReference>
<dbReference type="InterPro" id="IPR014729">
    <property type="entry name" value="Rossmann-like_a/b/a_fold"/>
</dbReference>
<comment type="cofactor">
    <cofactor evidence="13">
        <name>Zn(2+)</name>
        <dbReference type="ChEBI" id="CHEBI:29105"/>
    </cofactor>
    <text evidence="13">Binds 1 zinc ion per subunit.</text>
</comment>
<dbReference type="PANTHER" id="PTHR42765:SF1">
    <property type="entry name" value="ISOLEUCINE--TRNA LIGASE, MITOCHONDRIAL"/>
    <property type="match status" value="1"/>
</dbReference>
<dbReference type="InterPro" id="IPR013155">
    <property type="entry name" value="M/V/L/I-tRNA-synth_anticd-bd"/>
</dbReference>
<dbReference type="AlphaFoldDB" id="A0A0X8FA13"/>
<dbReference type="EMBL" id="CP014160">
    <property type="protein sequence ID" value="AMB93492.1"/>
    <property type="molecule type" value="Genomic_DNA"/>
</dbReference>
<feature type="binding site" evidence="13">
    <location>
        <position position="887"/>
    </location>
    <ligand>
        <name>Zn(2+)</name>
        <dbReference type="ChEBI" id="CHEBI:29105"/>
    </ligand>
</feature>
<feature type="binding site" evidence="13">
    <location>
        <position position="910"/>
    </location>
    <ligand>
        <name>Zn(2+)</name>
        <dbReference type="ChEBI" id="CHEBI:29105"/>
    </ligand>
</feature>
<evidence type="ECO:0000256" key="10">
    <source>
        <dbReference type="ARBA" id="ARBA00023146"/>
    </source>
</evidence>
<keyword evidence="5 13" id="KW-0436">Ligase</keyword>
<comment type="catalytic activity">
    <reaction evidence="12 13">
        <text>tRNA(Ile) + L-isoleucine + ATP = L-isoleucyl-tRNA(Ile) + AMP + diphosphate</text>
        <dbReference type="Rhea" id="RHEA:11060"/>
        <dbReference type="Rhea" id="RHEA-COMP:9666"/>
        <dbReference type="Rhea" id="RHEA-COMP:9695"/>
        <dbReference type="ChEBI" id="CHEBI:30616"/>
        <dbReference type="ChEBI" id="CHEBI:33019"/>
        <dbReference type="ChEBI" id="CHEBI:58045"/>
        <dbReference type="ChEBI" id="CHEBI:78442"/>
        <dbReference type="ChEBI" id="CHEBI:78528"/>
        <dbReference type="ChEBI" id="CHEBI:456215"/>
        <dbReference type="EC" id="6.1.1.5"/>
    </reaction>
</comment>
<dbReference type="GO" id="GO:0005524">
    <property type="term" value="F:ATP binding"/>
    <property type="evidence" value="ECO:0007669"/>
    <property type="project" value="UniProtKB-UniRule"/>
</dbReference>
<dbReference type="InterPro" id="IPR050081">
    <property type="entry name" value="Ile-tRNA_ligase"/>
</dbReference>
<dbReference type="EMBL" id="PKGY01000003">
    <property type="protein sequence ID" value="PKZ21779.1"/>
    <property type="molecule type" value="Genomic_DNA"/>
</dbReference>
<evidence type="ECO:0000256" key="6">
    <source>
        <dbReference type="ARBA" id="ARBA00022741"/>
    </source>
</evidence>
<comment type="subunit">
    <text evidence="3 13">Monomer.</text>
</comment>
<evidence type="ECO:0000313" key="20">
    <source>
        <dbReference type="Proteomes" id="UP000234239"/>
    </source>
</evidence>
<dbReference type="Gene3D" id="1.10.730.20">
    <property type="match status" value="1"/>
</dbReference>
<reference evidence="17 19" key="1">
    <citation type="journal article" date="2016" name="Genome Announc.">
        <title>Complete Genome Sequences of Aerococcus christensenii CCUG 28831T, Aerococcus sanguinicola CCUG 43001T, Aerococcus urinae CCUG 36881T, Aerococcus urinaeequi CCUG 28094T, Aerococcus urinaehominis CCUG 42038 BT, and Aerococcus viridans CCUG 4311T.</title>
        <authorList>
            <person name="Carkaci D."/>
            <person name="Dargis R."/>
            <person name="Nielsen X.C."/>
            <person name="Skovgaard O."/>
            <person name="Fuursted K."/>
            <person name="Christensen J.J."/>
        </authorList>
    </citation>
    <scope>NUCLEOTIDE SEQUENCE [LARGE SCALE GENOMIC DNA]</scope>
    <source>
        <strain evidence="17 19">CCUG43001</strain>
    </source>
</reference>
<dbReference type="GO" id="GO:0006428">
    <property type="term" value="P:isoleucyl-tRNA aminoacylation"/>
    <property type="evidence" value="ECO:0007669"/>
    <property type="project" value="UniProtKB-UniRule"/>
</dbReference>
<comment type="subcellular location">
    <subcellularLocation>
        <location evidence="1 13">Cytoplasm</location>
    </subcellularLocation>
</comment>
<comment type="function">
    <text evidence="11 13">Catalyzes the attachment of isoleucine to tRNA(Ile). As IleRS can inadvertently accommodate and process structurally similar amino acids such as valine, to avoid such errors it has two additional distinct tRNA(Ile)-dependent editing activities. One activity is designated as 'pretransfer' editing and involves the hydrolysis of activated Val-AMP. The other activity is designated 'posttransfer' editing and involves deacylation of mischarged Val-tRNA(Ile).</text>
</comment>
<dbReference type="Pfam" id="PF00133">
    <property type="entry name" value="tRNA-synt_1"/>
    <property type="match status" value="1"/>
</dbReference>
<evidence type="ECO:0000256" key="2">
    <source>
        <dbReference type="ARBA" id="ARBA00006887"/>
    </source>
</evidence>
<dbReference type="Gene3D" id="1.10.10.830">
    <property type="entry name" value="Ile-tRNA synthetase CP2 domain-like"/>
    <property type="match status" value="1"/>
</dbReference>
<dbReference type="SUPFAM" id="SSF52374">
    <property type="entry name" value="Nucleotidylyl transferase"/>
    <property type="match status" value="1"/>
</dbReference>
<dbReference type="Gene3D" id="3.90.740.10">
    <property type="entry name" value="Valyl/Leucyl/Isoleucyl-tRNA synthetase, editing domain"/>
    <property type="match status" value="1"/>
</dbReference>
<keyword evidence="6 13" id="KW-0547">Nucleotide-binding</keyword>
<dbReference type="Gene3D" id="3.40.50.620">
    <property type="entry name" value="HUPs"/>
    <property type="match status" value="2"/>
</dbReference>
<evidence type="ECO:0000256" key="12">
    <source>
        <dbReference type="ARBA" id="ARBA00048359"/>
    </source>
</evidence>
<evidence type="ECO:0000313" key="18">
    <source>
        <dbReference type="EMBL" id="PKZ21779.1"/>
    </source>
</evidence>
<accession>A0A0X8FA13</accession>
<feature type="domain" description="Methionyl/Valyl/Leucyl/Isoleucyl-tRNA synthetase anticodon-binding" evidence="16">
    <location>
        <begin position="677"/>
        <end position="830"/>
    </location>
</feature>
<dbReference type="InterPro" id="IPR009080">
    <property type="entry name" value="tRNAsynth_Ia_anticodon-bd"/>
</dbReference>
<dbReference type="GO" id="GO:0005829">
    <property type="term" value="C:cytosol"/>
    <property type="evidence" value="ECO:0007669"/>
    <property type="project" value="TreeGrafter"/>
</dbReference>
<evidence type="ECO:0000259" key="14">
    <source>
        <dbReference type="Pfam" id="PF00133"/>
    </source>
</evidence>
<dbReference type="NCBIfam" id="TIGR00392">
    <property type="entry name" value="ileS"/>
    <property type="match status" value="1"/>
</dbReference>
<dbReference type="InterPro" id="IPR002301">
    <property type="entry name" value="Ile-tRNA-ligase"/>
</dbReference>
<dbReference type="OrthoDB" id="9810365at2"/>
<comment type="domain">
    <text evidence="13">IleRS has two distinct active sites: one for aminoacylation and one for editing. The misactivated valine is translocated from the active site to the editing site, which sterically excludes the correctly activated isoleucine. The single editing site contains two valyl binding pockets, one specific for each substrate (Val-AMP or Val-tRNA(Ile)).</text>
</comment>
<keyword evidence="19" id="KW-1185">Reference proteome</keyword>
<dbReference type="InterPro" id="IPR010663">
    <property type="entry name" value="Znf_FPG/IleRS"/>
</dbReference>
<dbReference type="PANTHER" id="PTHR42765">
    <property type="entry name" value="SOLEUCYL-TRNA SYNTHETASE"/>
    <property type="match status" value="1"/>
</dbReference>
<evidence type="ECO:0000256" key="11">
    <source>
        <dbReference type="ARBA" id="ARBA00025217"/>
    </source>
</evidence>
<evidence type="ECO:0000256" key="5">
    <source>
        <dbReference type="ARBA" id="ARBA00022598"/>
    </source>
</evidence>
<evidence type="ECO:0000256" key="1">
    <source>
        <dbReference type="ARBA" id="ARBA00004496"/>
    </source>
</evidence>
<evidence type="ECO:0000313" key="17">
    <source>
        <dbReference type="EMBL" id="AMB93492.1"/>
    </source>
</evidence>
<feature type="binding site" evidence="13">
    <location>
        <position position="890"/>
    </location>
    <ligand>
        <name>Zn(2+)</name>
        <dbReference type="ChEBI" id="CHEBI:29105"/>
    </ligand>
</feature>
<organism evidence="17 19">
    <name type="scientific">Aerococcus sanguinicola</name>
    <dbReference type="NCBI Taxonomy" id="119206"/>
    <lineage>
        <taxon>Bacteria</taxon>
        <taxon>Bacillati</taxon>
        <taxon>Bacillota</taxon>
        <taxon>Bacilli</taxon>
        <taxon>Lactobacillales</taxon>
        <taxon>Aerococcaceae</taxon>
        <taxon>Aerococcus</taxon>
    </lineage>
</organism>
<keyword evidence="7 13" id="KW-0862">Zinc</keyword>
<dbReference type="CDD" id="cd00818">
    <property type="entry name" value="IleRS_core"/>
    <property type="match status" value="1"/>
</dbReference>
<feature type="domain" description="Zinc finger FPG/IleRS-type" evidence="15">
    <location>
        <begin position="884"/>
        <end position="912"/>
    </location>
</feature>
<feature type="binding site" evidence="13">
    <location>
        <position position="553"/>
    </location>
    <ligand>
        <name>L-isoleucyl-5'-AMP</name>
        <dbReference type="ChEBI" id="CHEBI:178002"/>
    </ligand>
</feature>
<protein>
    <recommendedName>
        <fullName evidence="13">Isoleucine--tRNA ligase</fullName>
        <ecNumber evidence="13">6.1.1.5</ecNumber>
    </recommendedName>
    <alternativeName>
        <fullName evidence="13">Isoleucyl-tRNA synthetase</fullName>
        <shortName evidence="13">IleRS</shortName>
    </alternativeName>
</protein>
<dbReference type="HAMAP" id="MF_02002">
    <property type="entry name" value="Ile_tRNA_synth_type1"/>
    <property type="match status" value="1"/>
</dbReference>
<reference evidence="18 20" key="3">
    <citation type="submission" date="2017-12" db="EMBL/GenBank/DDBJ databases">
        <title>Phylogenetic diversity of female urinary microbiome.</title>
        <authorList>
            <person name="Thomas-White K."/>
            <person name="Wolfe A.J."/>
        </authorList>
    </citation>
    <scope>NUCLEOTIDE SEQUENCE [LARGE SCALE GENOMIC DNA]</scope>
    <source>
        <strain evidence="18 20">UMB0139</strain>
    </source>
</reference>
<comment type="similarity">
    <text evidence="2 13">Belongs to the class-I aminoacyl-tRNA synthetase family. IleS type 1 subfamily.</text>
</comment>
<dbReference type="InterPro" id="IPR033708">
    <property type="entry name" value="Anticodon_Ile_BEm"/>
</dbReference>
<dbReference type="FunFam" id="1.10.10.830:FF:000001">
    <property type="entry name" value="Isoleucine--tRNA ligase"/>
    <property type="match status" value="1"/>
</dbReference>
<feature type="binding site" evidence="13">
    <location>
        <position position="597"/>
    </location>
    <ligand>
        <name>ATP</name>
        <dbReference type="ChEBI" id="CHEBI:30616"/>
    </ligand>
</feature>
<dbReference type="PRINTS" id="PR00984">
    <property type="entry name" value="TRNASYNTHILE"/>
</dbReference>
<dbReference type="FunFam" id="3.90.740.10:FF:000006">
    <property type="entry name" value="Isoleucine--tRNA ligase"/>
    <property type="match status" value="1"/>
</dbReference>
<feature type="short sequence motif" description="'KMSKS' region" evidence="13">
    <location>
        <begin position="594"/>
        <end position="598"/>
    </location>
</feature>
<dbReference type="RefSeq" id="WP_067972047.1">
    <property type="nucleotide sequence ID" value="NZ_CAJHKM010000006.1"/>
</dbReference>
<keyword evidence="9 13" id="KW-0648">Protein biosynthesis</keyword>
<dbReference type="PROSITE" id="PS00178">
    <property type="entry name" value="AA_TRNA_LIGASE_I"/>
    <property type="match status" value="1"/>
</dbReference>
<keyword evidence="8 13" id="KW-0067">ATP-binding</keyword>
<keyword evidence="13" id="KW-0479">Metal-binding</keyword>
<name>A0A0X8FA13_9LACT</name>
<dbReference type="KEGG" id="asan:AWM72_01400"/>
<dbReference type="SUPFAM" id="SSF50677">
    <property type="entry name" value="ValRS/IleRS/LeuRS editing domain"/>
    <property type="match status" value="1"/>
</dbReference>
<keyword evidence="4 13" id="KW-0963">Cytoplasm</keyword>
<dbReference type="GO" id="GO:0008270">
    <property type="term" value="F:zinc ion binding"/>
    <property type="evidence" value="ECO:0007669"/>
    <property type="project" value="UniProtKB-UniRule"/>
</dbReference>
<dbReference type="GO" id="GO:0004822">
    <property type="term" value="F:isoleucine-tRNA ligase activity"/>
    <property type="evidence" value="ECO:0007669"/>
    <property type="project" value="UniProtKB-UniRule"/>
</dbReference>
<reference evidence="19" key="2">
    <citation type="submission" date="2016-01" db="EMBL/GenBank/DDBJ databases">
        <title>Six Aerococcus type strain genome sequencing and assembly using PacBio and Illumina Hiseq.</title>
        <authorList>
            <person name="Carkaci D."/>
            <person name="Dargis R."/>
            <person name="Nielsen X.C."/>
            <person name="Skovgaard O."/>
            <person name="Fuursted K."/>
            <person name="Christensen J.J."/>
        </authorList>
    </citation>
    <scope>NUCLEOTIDE SEQUENCE [LARGE SCALE GENOMIC DNA]</scope>
    <source>
        <strain evidence="19">CCUG43001</strain>
    </source>
</reference>
<proteinExistence type="inferred from homology"/>
<feature type="domain" description="Aminoacyl-tRNA synthetase class Ia" evidence="14">
    <location>
        <begin position="27"/>
        <end position="633"/>
    </location>
</feature>
<dbReference type="EC" id="6.1.1.5" evidence="13"/>
<feature type="short sequence motif" description="'HIGH' region" evidence="13">
    <location>
        <begin position="57"/>
        <end position="67"/>
    </location>
</feature>
<dbReference type="Proteomes" id="UP000234239">
    <property type="component" value="Unassembled WGS sequence"/>
</dbReference>
<evidence type="ECO:0000313" key="19">
    <source>
        <dbReference type="Proteomes" id="UP000069912"/>
    </source>
</evidence>
<dbReference type="FunFam" id="3.40.50.620:FF:000152">
    <property type="entry name" value="Isoleucine--tRNA ligase"/>
    <property type="match status" value="1"/>
</dbReference>
<dbReference type="SUPFAM" id="SSF47323">
    <property type="entry name" value="Anticodon-binding domain of a subclass of class I aminoacyl-tRNA synthetases"/>
    <property type="match status" value="1"/>
</dbReference>
<evidence type="ECO:0000259" key="16">
    <source>
        <dbReference type="Pfam" id="PF08264"/>
    </source>
</evidence>
<evidence type="ECO:0000256" key="4">
    <source>
        <dbReference type="ARBA" id="ARBA00022490"/>
    </source>
</evidence>
<dbReference type="InterPro" id="IPR023585">
    <property type="entry name" value="Ile-tRNA-ligase_type1"/>
</dbReference>
<dbReference type="Pfam" id="PF06827">
    <property type="entry name" value="zf-FPG_IleRS"/>
    <property type="match status" value="1"/>
</dbReference>
<dbReference type="InterPro" id="IPR001412">
    <property type="entry name" value="aa-tRNA-synth_I_CS"/>
</dbReference>
<dbReference type="GO" id="GO:0002161">
    <property type="term" value="F:aminoacyl-tRNA deacylase activity"/>
    <property type="evidence" value="ECO:0007669"/>
    <property type="project" value="InterPro"/>
</dbReference>
<dbReference type="InterPro" id="IPR002300">
    <property type="entry name" value="aa-tRNA-synth_Ia"/>
</dbReference>
<evidence type="ECO:0000256" key="7">
    <source>
        <dbReference type="ARBA" id="ARBA00022833"/>
    </source>
</evidence>
<dbReference type="GeneID" id="92902728"/>
<dbReference type="Pfam" id="PF08264">
    <property type="entry name" value="Anticodon_1"/>
    <property type="match status" value="1"/>
</dbReference>
<gene>
    <name evidence="13 17" type="primary">ileS</name>
    <name evidence="17" type="ORF">AWM72_01400</name>
    <name evidence="18" type="ORF">CYJ28_07710</name>
</gene>
<evidence type="ECO:0000259" key="15">
    <source>
        <dbReference type="Pfam" id="PF06827"/>
    </source>
</evidence>
<sequence length="927" mass="105563">MKMKETLNLGKTKFPMRGNLPVKEVERQKEWEEQDIYGKRQALNKDKTPFVLHDGPPYANGAIHIGHAMNKIAKDIIVRSKSMSGYRAPYVPGWDTHGLPIEQAVTNSGVDRKALSTAEFRKICEDYAWKQIEGQKEDFKRLGVAGEWDNPYVTLDPKFEEEQIRVFGKMAAKGLIYKGKRPVYWSPSSESTLAEAEVEYRDVESPSIYVAFKLKDGQGKLPEDSELVIWTTTPWTLPANLGISVHPDFIYSLVEVDGRHFVIAKELLEDVAETLGWEDYQEIDEIKGSEMDRMVAQHPFYDRDSLVMVGTHVTADSGTGLVHTAPGHGEDDFYIGQAYGLDALSPIDDQGCYTDEAPGLEGVFYEDGNEKVLDKLKEVGALLHVSYFTHSYPHDWRTKKPVIYRATPQWFCSVDKIRDRSLEAIENEVDWLHPSGEKRIYNMIRDRGDWVISRQRVWGVPLPIFYAEDGQEIISEETINHVAELVGEHGSNVWFEWEAKDLLPEGFSHPGSPNGQFTKEMDIMDVWFDSGSTHAGVLGTRDNLTFPADLYLEGSDQYRGWFNSSLLTSVAVNDQAPYRAVLSQGFVNDGEGRKMSKSLGNTVSPNDVCKQRGADILRLWVTSADTLYDVRISDDILGQVSEAYRKIRNTIRFMLGNLTDFKPSENAVSYDNLDPIDQFMLNKLNELVKEVEAAYDRYDFMTVYQGILNFLTTEMSSFYLDYSKDVTYIELADSPARRKMQTVMYQVVRDLTLLLTPVIPHTTEEIWQYLDEEEDYAQLAEFPELKVYSNSQELLDFWNAFLDFRDDVNKSLEEARNAKLIGKSLEADLIIYADADTQSKLAQVGDQLRTYLIVSQVEIKPLEEKSDQAHDYGHYALEVTQADGEVCQRCRGVYPSVGQIPEAPTLCQRCYDIVSEHFPQALVEEEE</sequence>
<keyword evidence="10 13" id="KW-0030">Aminoacyl-tRNA synthetase</keyword>
<evidence type="ECO:0000256" key="3">
    <source>
        <dbReference type="ARBA" id="ARBA00011245"/>
    </source>
</evidence>
<evidence type="ECO:0000256" key="9">
    <source>
        <dbReference type="ARBA" id="ARBA00022917"/>
    </source>
</evidence>
<dbReference type="CDD" id="cd07960">
    <property type="entry name" value="Anticodon_Ia_Ile_BEm"/>
    <property type="match status" value="1"/>
</dbReference>
<dbReference type="InterPro" id="IPR009008">
    <property type="entry name" value="Val/Leu/Ile-tRNA-synth_edit"/>
</dbReference>